<reference evidence="1" key="2">
    <citation type="submission" date="2023-04" db="EMBL/GenBank/DDBJ databases">
        <authorList>
            <person name="Bu L."/>
            <person name="Lu L."/>
            <person name="Laidemitt M.R."/>
            <person name="Zhang S.M."/>
            <person name="Mutuku M."/>
            <person name="Mkoji G."/>
            <person name="Steinauer M."/>
            <person name="Loker E.S."/>
        </authorList>
    </citation>
    <scope>NUCLEOTIDE SEQUENCE</scope>
    <source>
        <strain evidence="1">KasaAsao</strain>
        <tissue evidence="1">Whole Snail</tissue>
    </source>
</reference>
<dbReference type="AlphaFoldDB" id="A0AAD8ASX4"/>
<accession>A0AAD8ASX4</accession>
<organism evidence="1 2">
    <name type="scientific">Biomphalaria pfeifferi</name>
    <name type="common">Bloodfluke planorb</name>
    <name type="synonym">Freshwater snail</name>
    <dbReference type="NCBI Taxonomy" id="112525"/>
    <lineage>
        <taxon>Eukaryota</taxon>
        <taxon>Metazoa</taxon>
        <taxon>Spiralia</taxon>
        <taxon>Lophotrochozoa</taxon>
        <taxon>Mollusca</taxon>
        <taxon>Gastropoda</taxon>
        <taxon>Heterobranchia</taxon>
        <taxon>Euthyneura</taxon>
        <taxon>Panpulmonata</taxon>
        <taxon>Hygrophila</taxon>
        <taxon>Lymnaeoidea</taxon>
        <taxon>Planorbidae</taxon>
        <taxon>Biomphalaria</taxon>
    </lineage>
</organism>
<gene>
    <name evidence="1" type="ORF">Bpfe_028744</name>
</gene>
<name>A0AAD8ASX4_BIOPF</name>
<sequence length="77" mass="8575">WNVKETQENNTQSEQVKQNVYIEPCLADRLTGLHIPGGVLRHRSANNRLGACLAKDMLAPNSLRPSFAFARRSSIIA</sequence>
<reference evidence="1" key="1">
    <citation type="journal article" date="2023" name="PLoS Negl. Trop. Dis.">
        <title>A genome sequence for Biomphalaria pfeifferi, the major vector snail for the human-infecting parasite Schistosoma mansoni.</title>
        <authorList>
            <person name="Bu L."/>
            <person name="Lu L."/>
            <person name="Laidemitt M.R."/>
            <person name="Zhang S.M."/>
            <person name="Mutuku M."/>
            <person name="Mkoji G."/>
            <person name="Steinauer M."/>
            <person name="Loker E.S."/>
        </authorList>
    </citation>
    <scope>NUCLEOTIDE SEQUENCE</scope>
    <source>
        <strain evidence="1">KasaAsao</strain>
    </source>
</reference>
<dbReference type="Proteomes" id="UP001233172">
    <property type="component" value="Unassembled WGS sequence"/>
</dbReference>
<protein>
    <submittedName>
        <fullName evidence="1">Uncharacterized protein</fullName>
    </submittedName>
</protein>
<proteinExistence type="predicted"/>
<feature type="non-terminal residue" evidence="1">
    <location>
        <position position="1"/>
    </location>
</feature>
<comment type="caution">
    <text evidence="1">The sequence shown here is derived from an EMBL/GenBank/DDBJ whole genome shotgun (WGS) entry which is preliminary data.</text>
</comment>
<dbReference type="EMBL" id="JASAOG010000259">
    <property type="protein sequence ID" value="KAK0041846.1"/>
    <property type="molecule type" value="Genomic_DNA"/>
</dbReference>
<keyword evidence="2" id="KW-1185">Reference proteome</keyword>
<evidence type="ECO:0000313" key="2">
    <source>
        <dbReference type="Proteomes" id="UP001233172"/>
    </source>
</evidence>
<evidence type="ECO:0000313" key="1">
    <source>
        <dbReference type="EMBL" id="KAK0041846.1"/>
    </source>
</evidence>